<dbReference type="OrthoDB" id="6611988at2759"/>
<dbReference type="EMBL" id="CAJVCH010528894">
    <property type="protein sequence ID" value="CAG7823245.1"/>
    <property type="molecule type" value="Genomic_DNA"/>
</dbReference>
<evidence type="ECO:0000259" key="2">
    <source>
        <dbReference type="Pfam" id="PF25273"/>
    </source>
</evidence>
<protein>
    <recommendedName>
        <fullName evidence="2">DUF7869 domain-containing protein</fullName>
    </recommendedName>
</protein>
<comment type="caution">
    <text evidence="3">The sequence shown here is derived from an EMBL/GenBank/DDBJ whole genome shotgun (WGS) entry which is preliminary data.</text>
</comment>
<organism evidence="3 4">
    <name type="scientific">Allacma fusca</name>
    <dbReference type="NCBI Taxonomy" id="39272"/>
    <lineage>
        <taxon>Eukaryota</taxon>
        <taxon>Metazoa</taxon>
        <taxon>Ecdysozoa</taxon>
        <taxon>Arthropoda</taxon>
        <taxon>Hexapoda</taxon>
        <taxon>Collembola</taxon>
        <taxon>Symphypleona</taxon>
        <taxon>Sminthuridae</taxon>
        <taxon>Allacma</taxon>
    </lineage>
</organism>
<dbReference type="AlphaFoldDB" id="A0A8J2PVJ6"/>
<dbReference type="Proteomes" id="UP000708208">
    <property type="component" value="Unassembled WGS sequence"/>
</dbReference>
<keyword evidence="4" id="KW-1185">Reference proteome</keyword>
<accession>A0A8J2PVJ6</accession>
<dbReference type="Pfam" id="PF25273">
    <property type="entry name" value="DUF7869"/>
    <property type="match status" value="1"/>
</dbReference>
<feature type="chain" id="PRO_5035266607" description="DUF7869 domain-containing protein" evidence="1">
    <location>
        <begin position="23"/>
        <end position="187"/>
    </location>
</feature>
<proteinExistence type="predicted"/>
<evidence type="ECO:0000256" key="1">
    <source>
        <dbReference type="SAM" id="SignalP"/>
    </source>
</evidence>
<sequence length="187" mass="21611">MSSPFPKIFWAAVFLCAPLLRSRVTRCKWRDFGCGLSEHFAKKGANEVVTCLLWYITNVVPATCTDLHIYCDNTYGQNKNRYLFAVLQHLTNNRFAHIYVRYPVPGHSRMPIDDDLCDDGRVVLDVKDFKSALESVLLTPQKANLNLQNTRELMFTPRQLITVNFSERFEYPKRELSLFKPNVTAES</sequence>
<evidence type="ECO:0000313" key="3">
    <source>
        <dbReference type="EMBL" id="CAG7823245.1"/>
    </source>
</evidence>
<dbReference type="PANTHER" id="PTHR34415:SF1">
    <property type="entry name" value="INTEGRASE CATALYTIC DOMAIN-CONTAINING PROTEIN"/>
    <property type="match status" value="1"/>
</dbReference>
<feature type="signal peptide" evidence="1">
    <location>
        <begin position="1"/>
        <end position="22"/>
    </location>
</feature>
<dbReference type="PANTHER" id="PTHR34415">
    <property type="entry name" value="INTEGRASE CATALYTIC DOMAIN-CONTAINING PROTEIN"/>
    <property type="match status" value="1"/>
</dbReference>
<gene>
    <name evidence="3" type="ORF">AFUS01_LOCUS33471</name>
</gene>
<name>A0A8J2PVJ6_9HEXA</name>
<evidence type="ECO:0000313" key="4">
    <source>
        <dbReference type="Proteomes" id="UP000708208"/>
    </source>
</evidence>
<dbReference type="InterPro" id="IPR057191">
    <property type="entry name" value="DUF7869"/>
</dbReference>
<keyword evidence="1" id="KW-0732">Signal</keyword>
<reference evidence="3" key="1">
    <citation type="submission" date="2021-06" db="EMBL/GenBank/DDBJ databases">
        <authorList>
            <person name="Hodson N. C."/>
            <person name="Mongue J. A."/>
            <person name="Jaron S. K."/>
        </authorList>
    </citation>
    <scope>NUCLEOTIDE SEQUENCE</scope>
</reference>
<feature type="domain" description="DUF7869" evidence="2">
    <location>
        <begin position="42"/>
        <end position="114"/>
    </location>
</feature>